<organism evidence="5 6">
    <name type="scientific">Nitratireductor thuwali</name>
    <dbReference type="NCBI Taxonomy" id="2267699"/>
    <lineage>
        <taxon>Bacteria</taxon>
        <taxon>Pseudomonadati</taxon>
        <taxon>Pseudomonadota</taxon>
        <taxon>Alphaproteobacteria</taxon>
        <taxon>Hyphomicrobiales</taxon>
        <taxon>Phyllobacteriaceae</taxon>
        <taxon>Nitratireductor</taxon>
    </lineage>
</organism>
<keyword evidence="6" id="KW-1185">Reference proteome</keyword>
<name>A0ABY5ML63_9HYPH</name>
<dbReference type="InterPro" id="IPR003697">
    <property type="entry name" value="Maf-like"/>
</dbReference>
<dbReference type="RefSeq" id="WP_338529896.1">
    <property type="nucleotide sequence ID" value="NZ_CP030941.1"/>
</dbReference>
<dbReference type="PANTHER" id="PTHR43213:SF5">
    <property type="entry name" value="BIFUNCTIONAL DTTP_UTP PYROPHOSPHATASE_METHYLTRANSFERASE PROTEIN-RELATED"/>
    <property type="match status" value="1"/>
</dbReference>
<evidence type="ECO:0000256" key="4">
    <source>
        <dbReference type="HAMAP-Rule" id="MF_00528"/>
    </source>
</evidence>
<evidence type="ECO:0000313" key="5">
    <source>
        <dbReference type="EMBL" id="UUP17579.1"/>
    </source>
</evidence>
<proteinExistence type="inferred from homology"/>
<feature type="site" description="Important for substrate specificity" evidence="4">
    <location>
        <position position="13"/>
    </location>
</feature>
<keyword evidence="4" id="KW-0963">Cytoplasm</keyword>
<dbReference type="Pfam" id="PF02545">
    <property type="entry name" value="Maf"/>
    <property type="match status" value="1"/>
</dbReference>
<comment type="similarity">
    <text evidence="4">Belongs to the Maf family. YceF subfamily.</text>
</comment>
<protein>
    <recommendedName>
        <fullName evidence="4">7-methyl-GTP pyrophosphatase</fullName>
        <shortName evidence="4">m(7)GTP pyrophosphatase</shortName>
        <ecNumber evidence="4">3.6.1.-</ecNumber>
    </recommendedName>
</protein>
<dbReference type="SUPFAM" id="SSF52972">
    <property type="entry name" value="ITPase-like"/>
    <property type="match status" value="1"/>
</dbReference>
<comment type="caution">
    <text evidence="4">Lacks conserved residue(s) required for the propagation of feature annotation.</text>
</comment>
<dbReference type="NCBIfam" id="TIGR00172">
    <property type="entry name" value="maf"/>
    <property type="match status" value="1"/>
</dbReference>
<feature type="site" description="Important for substrate specificity" evidence="4">
    <location>
        <position position="162"/>
    </location>
</feature>
<keyword evidence="2 4" id="KW-0378">Hydrolase</keyword>
<evidence type="ECO:0000256" key="2">
    <source>
        <dbReference type="ARBA" id="ARBA00022801"/>
    </source>
</evidence>
<dbReference type="HAMAP" id="MF_00528">
    <property type="entry name" value="Maf"/>
    <property type="match status" value="1"/>
</dbReference>
<gene>
    <name evidence="5" type="primary">yceF</name>
    <name evidence="5" type="ORF">NTH_02049</name>
</gene>
<comment type="cofactor">
    <cofactor evidence="1 4">
        <name>a divalent metal cation</name>
        <dbReference type="ChEBI" id="CHEBI:60240"/>
    </cofactor>
</comment>
<dbReference type="CDD" id="cd00555">
    <property type="entry name" value="Maf"/>
    <property type="match status" value="1"/>
</dbReference>
<dbReference type="Proteomes" id="UP001342418">
    <property type="component" value="Chromosome"/>
</dbReference>
<dbReference type="InterPro" id="IPR029001">
    <property type="entry name" value="ITPase-like_fam"/>
</dbReference>
<dbReference type="PIRSF" id="PIRSF006305">
    <property type="entry name" value="Maf"/>
    <property type="match status" value="1"/>
</dbReference>
<dbReference type="EC" id="3.6.1.-" evidence="4"/>
<comment type="subcellular location">
    <subcellularLocation>
        <location evidence="4">Cytoplasm</location>
    </subcellularLocation>
</comment>
<feature type="active site" description="Proton acceptor" evidence="4">
    <location>
        <position position="76"/>
    </location>
</feature>
<dbReference type="NCBIfam" id="NF002690">
    <property type="entry name" value="PRK02478.1"/>
    <property type="match status" value="1"/>
</dbReference>
<evidence type="ECO:0000256" key="1">
    <source>
        <dbReference type="ARBA" id="ARBA00001968"/>
    </source>
</evidence>
<dbReference type="PANTHER" id="PTHR43213">
    <property type="entry name" value="BIFUNCTIONAL DTTP/UTP PYROPHOSPHATASE/METHYLTRANSFERASE PROTEIN-RELATED"/>
    <property type="match status" value="1"/>
</dbReference>
<evidence type="ECO:0000256" key="3">
    <source>
        <dbReference type="ARBA" id="ARBA00023080"/>
    </source>
</evidence>
<feature type="site" description="Important for substrate specificity" evidence="4">
    <location>
        <position position="77"/>
    </location>
</feature>
<keyword evidence="3 4" id="KW-0546">Nucleotide metabolism</keyword>
<sequence length="199" mass="21565">MTEKIVLASTSPFRRQLLENAGISVEAVAPEVDERVVEAPLENAGVSPEDVALILAEAKAVDVSERHPHALVIGCDQTLSLGDRVFHKPKDMEGARRHLLDLSGKTHQLNSAIVLARAGQPIWRHLSQGSLTMRKLDPGFIGRHLSQVGEKALSSVGAYQVEGPGIQLFTKIEGDYFTIIGLPLLPLLEKLREEGAIDG</sequence>
<comment type="catalytic activity">
    <reaction evidence="4">
        <text>N(7)-methyl-GTP + H2O = N(7)-methyl-GMP + diphosphate + H(+)</text>
        <dbReference type="Rhea" id="RHEA:58744"/>
        <dbReference type="ChEBI" id="CHEBI:15377"/>
        <dbReference type="ChEBI" id="CHEBI:15378"/>
        <dbReference type="ChEBI" id="CHEBI:33019"/>
        <dbReference type="ChEBI" id="CHEBI:58285"/>
        <dbReference type="ChEBI" id="CHEBI:87133"/>
    </reaction>
</comment>
<reference evidence="5 6" key="1">
    <citation type="submission" date="2018-07" db="EMBL/GenBank/DDBJ databases">
        <title>Genome sequence of Nitratireductor thuwali#1536.</title>
        <authorList>
            <person name="Michoud G."/>
            <person name="Merlino G."/>
            <person name="Sefrji F.O."/>
            <person name="Daffonchio D."/>
        </authorList>
    </citation>
    <scope>NUCLEOTIDE SEQUENCE [LARGE SCALE GENOMIC DNA]</scope>
    <source>
        <strain evidence="6">Nit1536</strain>
    </source>
</reference>
<accession>A0ABY5ML63</accession>
<evidence type="ECO:0000313" key="6">
    <source>
        <dbReference type="Proteomes" id="UP001342418"/>
    </source>
</evidence>
<comment type="function">
    <text evidence="4">Nucleoside triphosphate pyrophosphatase that hydrolyzes 7-methyl-GTP (m(7)GTP). May have a dual role in cell division arrest and in preventing the incorporation of modified nucleotides into cellular nucleic acids.</text>
</comment>
<dbReference type="Gene3D" id="3.90.950.10">
    <property type="match status" value="1"/>
</dbReference>
<dbReference type="EMBL" id="CP030941">
    <property type="protein sequence ID" value="UUP17579.1"/>
    <property type="molecule type" value="Genomic_DNA"/>
</dbReference>